<dbReference type="Proteomes" id="UP000490535">
    <property type="component" value="Unassembled WGS sequence"/>
</dbReference>
<gene>
    <name evidence="1" type="ORF">GAK29_00869</name>
</gene>
<evidence type="ECO:0000313" key="2">
    <source>
        <dbReference type="Proteomes" id="UP000490535"/>
    </source>
</evidence>
<evidence type="ECO:0000313" key="1">
    <source>
        <dbReference type="EMBL" id="KAF1027063.1"/>
    </source>
</evidence>
<name>A0A833PH98_ACIBZ</name>
<comment type="caution">
    <text evidence="1">The sequence shown here is derived from an EMBL/GenBank/DDBJ whole genome shotgun (WGS) entry which is preliminary data.</text>
</comment>
<proteinExistence type="predicted"/>
<dbReference type="AlphaFoldDB" id="A0A833PH98"/>
<accession>A0A833PH98</accession>
<organism evidence="1 2">
    <name type="scientific">Acinetobacter bereziniae</name>
    <name type="common">Acinetobacter genomosp. 10</name>
    <dbReference type="NCBI Taxonomy" id="106648"/>
    <lineage>
        <taxon>Bacteria</taxon>
        <taxon>Pseudomonadati</taxon>
        <taxon>Pseudomonadota</taxon>
        <taxon>Gammaproteobacteria</taxon>
        <taxon>Moraxellales</taxon>
        <taxon>Moraxellaceae</taxon>
        <taxon>Acinetobacter</taxon>
    </lineage>
</organism>
<dbReference type="InterPro" id="IPR018755">
    <property type="entry name" value="Phage_Mu_Gp48"/>
</dbReference>
<reference evidence="2" key="1">
    <citation type="journal article" date="2020" name="MBio">
        <title>Horizontal gene transfer to a defensive symbiont with a reduced genome amongst a multipartite beetle microbiome.</title>
        <authorList>
            <person name="Waterworth S.C."/>
            <person name="Florez L.V."/>
            <person name="Rees E.R."/>
            <person name="Hertweck C."/>
            <person name="Kaltenpoth M."/>
            <person name="Kwan J.C."/>
        </authorList>
    </citation>
    <scope>NUCLEOTIDE SEQUENCE [LARGE SCALE GENOMIC DNA]</scope>
</reference>
<protein>
    <recommendedName>
        <fullName evidence="3">DUF2313 domain-containing protein</fullName>
    </recommendedName>
</protein>
<dbReference type="EMBL" id="WNDP01000014">
    <property type="protein sequence ID" value="KAF1027063.1"/>
    <property type="molecule type" value="Genomic_DNA"/>
</dbReference>
<dbReference type="Pfam" id="PF10076">
    <property type="entry name" value="Phage_Mu_Gp48"/>
    <property type="match status" value="1"/>
</dbReference>
<sequence length="228" mass="25700">MAQSRYTLEQYTAAIKALLPRGRVWSRATTGVQHGLIEGIAQSFKQVDADASQLLIEAFPATTTQLLNEWNLTVGIPDFCFGAPDSIEQNRQYIVAKLIANGGQSNDYYISIAKSLGINIVIREFTPTHFDVDVPDGLITKPDDWWHIWKVVIDVNSPSLVEFSGDENAIRNSNAYIAMMCLLSRYKPAHTQFYSTLFDFIEIGEDPIFGFMEAEDDAEPFNQGRFYK</sequence>
<evidence type="ECO:0008006" key="3">
    <source>
        <dbReference type="Google" id="ProtNLM"/>
    </source>
</evidence>